<reference evidence="2" key="1">
    <citation type="submission" date="2012-04" db="EMBL/GenBank/DDBJ databases">
        <title>The Genome Sequence of Loa loa.</title>
        <authorList>
            <consortium name="The Broad Institute Genome Sequencing Platform"/>
            <consortium name="Broad Institute Genome Sequencing Center for Infectious Disease"/>
            <person name="Nutman T.B."/>
            <person name="Fink D.L."/>
            <person name="Russ C."/>
            <person name="Young S."/>
            <person name="Zeng Q."/>
            <person name="Gargeya S."/>
            <person name="Alvarado L."/>
            <person name="Berlin A."/>
            <person name="Chapman S.B."/>
            <person name="Chen Z."/>
            <person name="Freedman E."/>
            <person name="Gellesch M."/>
            <person name="Goldberg J."/>
            <person name="Griggs A."/>
            <person name="Gujja S."/>
            <person name="Heilman E.R."/>
            <person name="Heiman D."/>
            <person name="Howarth C."/>
            <person name="Mehta T."/>
            <person name="Neiman D."/>
            <person name="Pearson M."/>
            <person name="Roberts A."/>
            <person name="Saif S."/>
            <person name="Shea T."/>
            <person name="Shenoy N."/>
            <person name="Sisk P."/>
            <person name="Stolte C."/>
            <person name="Sykes S."/>
            <person name="White J."/>
            <person name="Yandava C."/>
            <person name="Haas B."/>
            <person name="Henn M.R."/>
            <person name="Nusbaum C."/>
            <person name="Birren B."/>
        </authorList>
    </citation>
    <scope>NUCLEOTIDE SEQUENCE [LARGE SCALE GENOMIC DNA]</scope>
</reference>
<dbReference type="OrthoDB" id="5842158at2759"/>
<dbReference type="AlphaFoldDB" id="A0A1S0TEU4"/>
<dbReference type="GeneID" id="9953314"/>
<proteinExistence type="predicted"/>
<organism evidence="2">
    <name type="scientific">Loa loa</name>
    <name type="common">Eye worm</name>
    <name type="synonym">Filaria loa</name>
    <dbReference type="NCBI Taxonomy" id="7209"/>
    <lineage>
        <taxon>Eukaryota</taxon>
        <taxon>Metazoa</taxon>
        <taxon>Ecdysozoa</taxon>
        <taxon>Nematoda</taxon>
        <taxon>Chromadorea</taxon>
        <taxon>Rhabditida</taxon>
        <taxon>Spirurina</taxon>
        <taxon>Spiruromorpha</taxon>
        <taxon>Filarioidea</taxon>
        <taxon>Onchocercidae</taxon>
        <taxon>Loa</taxon>
    </lineage>
</organism>
<sequence>MDLHVLCLDYRGFGDSPGYPNEAGLIADSVILFNYTKNLAGKNSIFIWGHSMGS</sequence>
<dbReference type="InterPro" id="IPR022742">
    <property type="entry name" value="Hydrolase_4"/>
</dbReference>
<protein>
    <recommendedName>
        <fullName evidence="1">Serine aminopeptidase S33 domain-containing protein</fullName>
    </recommendedName>
</protein>
<dbReference type="RefSeq" id="XP_003151356.2">
    <property type="nucleotide sequence ID" value="XM_003151308.1"/>
</dbReference>
<dbReference type="EMBL" id="JH714898">
    <property type="protein sequence ID" value="EFO12713.2"/>
    <property type="molecule type" value="Genomic_DNA"/>
</dbReference>
<dbReference type="GO" id="GO:0052651">
    <property type="term" value="P:monoacylglycerol catabolic process"/>
    <property type="evidence" value="ECO:0007669"/>
    <property type="project" value="TreeGrafter"/>
</dbReference>
<accession>A0A1S0TEU4</accession>
<dbReference type="GO" id="GO:0006660">
    <property type="term" value="P:phosphatidylserine catabolic process"/>
    <property type="evidence" value="ECO:0007669"/>
    <property type="project" value="TreeGrafter"/>
</dbReference>
<evidence type="ECO:0000313" key="2">
    <source>
        <dbReference type="EMBL" id="EFO12713.2"/>
    </source>
</evidence>
<dbReference type="InParanoid" id="A0A1S0TEU4"/>
<dbReference type="GO" id="GO:0047372">
    <property type="term" value="F:monoacylglycerol lipase activity"/>
    <property type="evidence" value="ECO:0007669"/>
    <property type="project" value="TreeGrafter"/>
</dbReference>
<dbReference type="CTD" id="9953314"/>
<feature type="non-terminal residue" evidence="2">
    <location>
        <position position="54"/>
    </location>
</feature>
<dbReference type="InterPro" id="IPR029058">
    <property type="entry name" value="AB_hydrolase_fold"/>
</dbReference>
<gene>
    <name evidence="2" type="ORF">LOAG_15821</name>
</gene>
<dbReference type="GO" id="GO:0004622">
    <property type="term" value="F:phosphatidylcholine lysophospholipase activity"/>
    <property type="evidence" value="ECO:0007669"/>
    <property type="project" value="TreeGrafter"/>
</dbReference>
<name>A0A1S0TEU4_LOALO</name>
<dbReference type="Pfam" id="PF12146">
    <property type="entry name" value="Hydrolase_4"/>
    <property type="match status" value="1"/>
</dbReference>
<evidence type="ECO:0000259" key="1">
    <source>
        <dbReference type="Pfam" id="PF12146"/>
    </source>
</evidence>
<dbReference type="KEGG" id="loa:LOAG_15821"/>
<dbReference type="PANTHER" id="PTHR12277:SF194">
    <property type="entry name" value="FI04476P"/>
    <property type="match status" value="1"/>
</dbReference>
<dbReference type="GO" id="GO:0005789">
    <property type="term" value="C:endoplasmic reticulum membrane"/>
    <property type="evidence" value="ECO:0007669"/>
    <property type="project" value="TreeGrafter"/>
</dbReference>
<dbReference type="PANTHER" id="PTHR12277">
    <property type="entry name" value="ALPHA/BETA HYDROLASE DOMAIN-CONTAINING PROTEIN"/>
    <property type="match status" value="1"/>
</dbReference>
<dbReference type="SUPFAM" id="SSF53474">
    <property type="entry name" value="alpha/beta-Hydrolases"/>
    <property type="match status" value="1"/>
</dbReference>
<feature type="domain" description="Serine aminopeptidase S33" evidence="1">
    <location>
        <begin position="3"/>
        <end position="54"/>
    </location>
</feature>
<dbReference type="Gene3D" id="3.40.50.1820">
    <property type="entry name" value="alpha/beta hydrolase"/>
    <property type="match status" value="1"/>
</dbReference>